<dbReference type="SUPFAM" id="SSF56112">
    <property type="entry name" value="Protein kinase-like (PK-like)"/>
    <property type="match status" value="1"/>
</dbReference>
<feature type="compositionally biased region" description="Low complexity" evidence="2">
    <location>
        <begin position="495"/>
        <end position="517"/>
    </location>
</feature>
<feature type="compositionally biased region" description="Acidic residues" evidence="2">
    <location>
        <begin position="181"/>
        <end position="191"/>
    </location>
</feature>
<feature type="compositionally biased region" description="Basic and acidic residues" evidence="2">
    <location>
        <begin position="250"/>
        <end position="270"/>
    </location>
</feature>
<feature type="region of interest" description="Disordered" evidence="2">
    <location>
        <begin position="458"/>
        <end position="536"/>
    </location>
</feature>
<dbReference type="InterPro" id="IPR011009">
    <property type="entry name" value="Kinase-like_dom_sf"/>
</dbReference>
<comment type="caution">
    <text evidence="3">The sequence shown here is derived from an EMBL/GenBank/DDBJ whole genome shotgun (WGS) entry which is preliminary data.</text>
</comment>
<dbReference type="OrthoDB" id="5152817at2759"/>
<evidence type="ECO:0000256" key="1">
    <source>
        <dbReference type="SAM" id="Coils"/>
    </source>
</evidence>
<keyword evidence="4" id="KW-1185">Reference proteome</keyword>
<dbReference type="EMBL" id="AZHD01000011">
    <property type="protein sequence ID" value="OAA59233.1"/>
    <property type="molecule type" value="Genomic_DNA"/>
</dbReference>
<keyword evidence="1" id="KW-0175">Coiled coil</keyword>
<proteinExistence type="predicted"/>
<name>A0A167S4M8_9HYPO</name>
<dbReference type="Proteomes" id="UP000076874">
    <property type="component" value="Unassembled WGS sequence"/>
</dbReference>
<evidence type="ECO:0000313" key="3">
    <source>
        <dbReference type="EMBL" id="OAA59233.1"/>
    </source>
</evidence>
<gene>
    <name evidence="3" type="ORF">SPI_06435</name>
</gene>
<feature type="compositionally biased region" description="Basic residues" evidence="2">
    <location>
        <begin position="201"/>
        <end position="216"/>
    </location>
</feature>
<feature type="coiled-coil region" evidence="1">
    <location>
        <begin position="11"/>
        <end position="38"/>
    </location>
</feature>
<keyword evidence="3" id="KW-0808">Transferase</keyword>
<feature type="compositionally biased region" description="Basic and acidic residues" evidence="2">
    <location>
        <begin position="806"/>
        <end position="822"/>
    </location>
</feature>
<evidence type="ECO:0000256" key="2">
    <source>
        <dbReference type="SAM" id="MobiDB-lite"/>
    </source>
</evidence>
<feature type="region of interest" description="Disordered" evidence="2">
    <location>
        <begin position="244"/>
        <end position="270"/>
    </location>
</feature>
<reference evidence="3 4" key="1">
    <citation type="journal article" date="2016" name="Genome Biol. Evol.">
        <title>Divergent and convergent evolution of fungal pathogenicity.</title>
        <authorList>
            <person name="Shang Y."/>
            <person name="Xiao G."/>
            <person name="Zheng P."/>
            <person name="Cen K."/>
            <person name="Zhan S."/>
            <person name="Wang C."/>
        </authorList>
    </citation>
    <scope>NUCLEOTIDE SEQUENCE [LARGE SCALE GENOMIC DNA]</scope>
    <source>
        <strain evidence="3 4">RCEF 264</strain>
    </source>
</reference>
<protein>
    <submittedName>
        <fullName evidence="3">Phosphotransferase-like protein</fullName>
    </submittedName>
</protein>
<organism evidence="3 4">
    <name type="scientific">Niveomyces insectorum RCEF 264</name>
    <dbReference type="NCBI Taxonomy" id="1081102"/>
    <lineage>
        <taxon>Eukaryota</taxon>
        <taxon>Fungi</taxon>
        <taxon>Dikarya</taxon>
        <taxon>Ascomycota</taxon>
        <taxon>Pezizomycotina</taxon>
        <taxon>Sordariomycetes</taxon>
        <taxon>Hypocreomycetidae</taxon>
        <taxon>Hypocreales</taxon>
        <taxon>Cordycipitaceae</taxon>
        <taxon>Niveomyces</taxon>
    </lineage>
</organism>
<dbReference type="STRING" id="1081102.A0A167S4M8"/>
<evidence type="ECO:0000313" key="4">
    <source>
        <dbReference type="Proteomes" id="UP000076874"/>
    </source>
</evidence>
<feature type="region of interest" description="Disordered" evidence="2">
    <location>
        <begin position="181"/>
        <end position="222"/>
    </location>
</feature>
<dbReference type="GO" id="GO:0016740">
    <property type="term" value="F:transferase activity"/>
    <property type="evidence" value="ECO:0007669"/>
    <property type="project" value="UniProtKB-KW"/>
</dbReference>
<accession>A0A167S4M8</accession>
<feature type="region of interest" description="Disordered" evidence="2">
    <location>
        <begin position="784"/>
        <end position="822"/>
    </location>
</feature>
<dbReference type="AlphaFoldDB" id="A0A167S4M8"/>
<sequence length="822" mass="91739">MADEIDYRALYERAERGRQEAERALTKAEKQLAKTSFSEFLDICHHNIFMKLNVERNKLLSTTGRMTRVEGKQYPRYLKPWVDFGARHEESFAVLEQAFHQQALFPSPAGLDYLADKLSDRRLASEDDLRNFECLAVEGCALDVLPRFLDLVGRGATRIPRADAPSVVSFNNYPFGVVATESDEEEPEGQDESASSSRSPSRGRARTRSSRGRGSRKPLSIKQDRPAYIGALGVAKRDMDAAIAQAAAEADERERSGPPRKRPSPERTKVHPDQWCFRHSADGTMRPLFVIEYKAAHKIDEDLLRSTLAPDTAASFMEDVIKSFKSTANPTEKVVAKRDIAMVLTQTFHYMVDYGLQYSYATTGHALIFLYLDPEQPSTLYYHMEEPARTVKSTARNDLKHSAVALVLAFVLMAMQGRYMTHRWKKTVHKEQPTWPTPYEDTTDAPKVASVAETMIALAPGTGGGGCGDPQKQGGNRRRDQDDDDDDGDDGGPGPTARSGGTTRASTTAAGAPTAGAVQPPPDKRISGTAATHGSRQAASTWSLPVDAPLSPALQYCTQACLGGLKMGGNKDPRCPNVHLHRRRATANPLVYEGDNDNDDDDGPHPISVEQLREMLVQQLADDMDHDCQSLERFGMYGRIGALFKLALSAYGYCFVGKGVQRAHRKRLEKEAAAYGFLEACQGRLVPVNLGVIQLADEYWTECGAHISHMMLMSFAGDSLWHHGRKTGDTMCYRDEMLRTLRELQPYGVMHCDENDTNMAWNEELQRVMAIDFDCALVQQQQRRQQQLEDEKPPAGGLETHRKRYREYGDTKHAKRAKIDEF</sequence>